<gene>
    <name evidence="2" type="ORF">A3B49_00760</name>
</gene>
<dbReference type="PANTHER" id="PTHR21071:SF4">
    <property type="entry name" value="UDP-N-ACETYLENOLPYRUVOYLGLUCOSAMINE REDUCTASE"/>
    <property type="match status" value="1"/>
</dbReference>
<dbReference type="GO" id="GO:0071555">
    <property type="term" value="P:cell wall organization"/>
    <property type="evidence" value="ECO:0007669"/>
    <property type="project" value="TreeGrafter"/>
</dbReference>
<dbReference type="GO" id="GO:0008762">
    <property type="term" value="F:UDP-N-acetylmuramate dehydrogenase activity"/>
    <property type="evidence" value="ECO:0007669"/>
    <property type="project" value="InterPro"/>
</dbReference>
<protein>
    <recommendedName>
        <fullName evidence="1">FAD linked oxidase N-terminal domain-containing protein</fullName>
    </recommendedName>
</protein>
<dbReference type="InterPro" id="IPR006094">
    <property type="entry name" value="Oxid_FAD_bind_N"/>
</dbReference>
<sequence length="194" mass="21330">MDDSKINLLRSELGDTRIKLDVELGEYLQSTKTAKAAALFIVATQLELIKVLDLATELKIPWLLIGAGSKVVLSQTEFAGLVIKNRSSEIRIYSIKGAVSKTGIGIKEAMLQVDSGVNLKKMADYCNKQSLIGFENLMTVPGTIGGSILVNKDLRDKVSQVRVWTTSGIEDKILDRVKRDDIILSVVVKLKRTL</sequence>
<dbReference type="InterPro" id="IPR003170">
    <property type="entry name" value="MurB"/>
</dbReference>
<evidence type="ECO:0000259" key="1">
    <source>
        <dbReference type="Pfam" id="PF01565"/>
    </source>
</evidence>
<dbReference type="SUPFAM" id="SSF56176">
    <property type="entry name" value="FAD-binding/transporter-associated domain-like"/>
    <property type="match status" value="1"/>
</dbReference>
<evidence type="ECO:0000313" key="2">
    <source>
        <dbReference type="EMBL" id="OGE65402.1"/>
    </source>
</evidence>
<dbReference type="InterPro" id="IPR036318">
    <property type="entry name" value="FAD-bd_PCMH-like_sf"/>
</dbReference>
<name>A0A1F5MJ69_9BACT</name>
<dbReference type="PANTHER" id="PTHR21071">
    <property type="entry name" value="UDP-N-ACETYLENOLPYRUVOYLGLUCOSAMINE REDUCTASE"/>
    <property type="match status" value="1"/>
</dbReference>
<proteinExistence type="predicted"/>
<accession>A0A1F5MJ69</accession>
<dbReference type="InterPro" id="IPR016167">
    <property type="entry name" value="FAD-bd_PCMH_sub1"/>
</dbReference>
<dbReference type="InterPro" id="IPR016169">
    <property type="entry name" value="FAD-bd_PCMH_sub2"/>
</dbReference>
<dbReference type="Gene3D" id="3.30.465.10">
    <property type="match status" value="1"/>
</dbReference>
<reference evidence="2 3" key="1">
    <citation type="journal article" date="2016" name="Nat. Commun.">
        <title>Thousands of microbial genomes shed light on interconnected biogeochemical processes in an aquifer system.</title>
        <authorList>
            <person name="Anantharaman K."/>
            <person name="Brown C.T."/>
            <person name="Hug L.A."/>
            <person name="Sharon I."/>
            <person name="Castelle C.J."/>
            <person name="Probst A.J."/>
            <person name="Thomas B.C."/>
            <person name="Singh A."/>
            <person name="Wilkins M.J."/>
            <person name="Karaoz U."/>
            <person name="Brodie E.L."/>
            <person name="Williams K.H."/>
            <person name="Hubbard S.S."/>
            <person name="Banfield J.F."/>
        </authorList>
    </citation>
    <scope>NUCLEOTIDE SEQUENCE [LARGE SCALE GENOMIC DNA]</scope>
</reference>
<comment type="caution">
    <text evidence="2">The sequence shown here is derived from an EMBL/GenBank/DDBJ whole genome shotgun (WGS) entry which is preliminary data.</text>
</comment>
<organism evidence="2 3">
    <name type="scientific">Candidatus Daviesbacteria bacterium RIFCSPLOWO2_01_FULL_40_24</name>
    <dbReference type="NCBI Taxonomy" id="1797787"/>
    <lineage>
        <taxon>Bacteria</taxon>
        <taxon>Candidatus Daviesiibacteriota</taxon>
    </lineage>
</organism>
<dbReference type="Pfam" id="PF01565">
    <property type="entry name" value="FAD_binding_4"/>
    <property type="match status" value="1"/>
</dbReference>
<dbReference type="AlphaFoldDB" id="A0A1F5MJ69"/>
<dbReference type="Proteomes" id="UP000178017">
    <property type="component" value="Unassembled WGS sequence"/>
</dbReference>
<dbReference type="EMBL" id="MFDO01000018">
    <property type="protein sequence ID" value="OGE65402.1"/>
    <property type="molecule type" value="Genomic_DNA"/>
</dbReference>
<dbReference type="Gene3D" id="3.30.43.10">
    <property type="entry name" value="Uridine Diphospho-n-acetylenolpyruvylglucosamine Reductase, domain 2"/>
    <property type="match status" value="1"/>
</dbReference>
<dbReference type="GO" id="GO:0005829">
    <property type="term" value="C:cytosol"/>
    <property type="evidence" value="ECO:0007669"/>
    <property type="project" value="TreeGrafter"/>
</dbReference>
<dbReference type="GO" id="GO:0050660">
    <property type="term" value="F:flavin adenine dinucleotide binding"/>
    <property type="evidence" value="ECO:0007669"/>
    <property type="project" value="InterPro"/>
</dbReference>
<feature type="domain" description="FAD linked oxidase N-terminal" evidence="1">
    <location>
        <begin position="37"/>
        <end position="151"/>
    </location>
</feature>
<evidence type="ECO:0000313" key="3">
    <source>
        <dbReference type="Proteomes" id="UP000178017"/>
    </source>
</evidence>